<protein>
    <submittedName>
        <fullName evidence="1">---NA</fullName>
    </submittedName>
</protein>
<evidence type="ECO:0000313" key="2">
    <source>
        <dbReference type="Proteomes" id="UP001152795"/>
    </source>
</evidence>
<organism evidence="1 2">
    <name type="scientific">Paramuricea clavata</name>
    <name type="common">Red gorgonian</name>
    <name type="synonym">Violescent sea-whip</name>
    <dbReference type="NCBI Taxonomy" id="317549"/>
    <lineage>
        <taxon>Eukaryota</taxon>
        <taxon>Metazoa</taxon>
        <taxon>Cnidaria</taxon>
        <taxon>Anthozoa</taxon>
        <taxon>Octocorallia</taxon>
        <taxon>Malacalcyonacea</taxon>
        <taxon>Plexauridae</taxon>
        <taxon>Paramuricea</taxon>
    </lineage>
</organism>
<dbReference type="InterPro" id="IPR019734">
    <property type="entry name" value="TPR_rpt"/>
</dbReference>
<reference evidence="1" key="1">
    <citation type="submission" date="2020-04" db="EMBL/GenBank/DDBJ databases">
        <authorList>
            <person name="Alioto T."/>
            <person name="Alioto T."/>
            <person name="Gomez Garrido J."/>
        </authorList>
    </citation>
    <scope>NUCLEOTIDE SEQUENCE</scope>
    <source>
        <strain evidence="1">A484AB</strain>
    </source>
</reference>
<dbReference type="Proteomes" id="UP001152795">
    <property type="component" value="Unassembled WGS sequence"/>
</dbReference>
<dbReference type="AlphaFoldDB" id="A0A6S7G1K5"/>
<dbReference type="Pfam" id="PF13181">
    <property type="entry name" value="TPR_8"/>
    <property type="match status" value="1"/>
</dbReference>
<comment type="caution">
    <text evidence="1">The sequence shown here is derived from an EMBL/GenBank/DDBJ whole genome shotgun (WGS) entry which is preliminary data.</text>
</comment>
<evidence type="ECO:0000313" key="1">
    <source>
        <dbReference type="EMBL" id="CAB3983517.1"/>
    </source>
</evidence>
<name>A0A6S7G1K5_PARCT</name>
<keyword evidence="2" id="KW-1185">Reference proteome</keyword>
<dbReference type="Gene3D" id="1.25.40.10">
    <property type="entry name" value="Tetratricopeptide repeat domain"/>
    <property type="match status" value="2"/>
</dbReference>
<gene>
    <name evidence="1" type="ORF">PACLA_8A022503</name>
</gene>
<dbReference type="SUPFAM" id="SSF48452">
    <property type="entry name" value="TPR-like"/>
    <property type="match status" value="1"/>
</dbReference>
<dbReference type="EMBL" id="CACRXK020000623">
    <property type="protein sequence ID" value="CAB3983517.1"/>
    <property type="molecule type" value="Genomic_DNA"/>
</dbReference>
<sequence length="599" mass="68902">MREEITESITWLTKSLLVFFSAALPDMLSFYEEFLPLLQAITVTKSSGTSHESRSPFQQAADMCKEVSVKHGNDLNSVYEFLKTLANLYMVFGRTEEAIVVAETGLEICDLMGDNNVTDRINNRGRMLLYLAQMHQLNSINSAFDRNKELNLAEHYYLTDRGSAAEFVLEKNLSYANFLCEQKRFAEADAVLQDMSNLGKELSDKSVYFAYFSSVFYGPGIQKSVEVDGELLSTVEHCMYSTMVRVFVGMRKKREAVAASEKLTANTVVVHDAIHGKRPSSIPYLIEACHRELLSLLSEEDRKQLRNCELPLSPANIFKLYYMLNEYTLALKYYTNETQSPDLFEMVISCLRLAGNELMEMDRGDESQLHLMKLLRMLQTKEGFLSFHTQCATLAGYSFAYQYHIFRWLGYIMVCVRGNLDSAIQCYERCFELDEDLSLDQSLVATLADLYQSKALTFDIENQDSCKRQINLALNLFPKLLQKTAKLTQFVELSFGSLLSKLERYHEAVEHFENVIQGADDETMECTDVVKPLFDVYLRREIEASGIITIPVKVRAFYELILTYMKLNEVEKPKKLRFDWRIMLNVFNAFQRLLCFCLL</sequence>
<proteinExistence type="predicted"/>
<dbReference type="InterPro" id="IPR011990">
    <property type="entry name" value="TPR-like_helical_dom_sf"/>
</dbReference>
<accession>A0A6S7G1K5</accession>